<protein>
    <submittedName>
        <fullName evidence="2">Uncharacterized protein</fullName>
    </submittedName>
</protein>
<dbReference type="Proteomes" id="UP000324091">
    <property type="component" value="Chromosome 15"/>
</dbReference>
<sequence>MRDFIRSSPSVGRHMIFFLSPQTDRRGTKQRQMQSLTEGKLLRTEGRGLVPEPAGSNKELAHDPSSYALSVSKTLANNCPRRHGLKSCYAETISIPREAS</sequence>
<name>A0A5C6P3L1_9TELE</name>
<evidence type="ECO:0000256" key="1">
    <source>
        <dbReference type="SAM" id="MobiDB-lite"/>
    </source>
</evidence>
<gene>
    <name evidence="2" type="ORF">D4764_15G0000710</name>
</gene>
<evidence type="ECO:0000313" key="2">
    <source>
        <dbReference type="EMBL" id="TWW72677.1"/>
    </source>
</evidence>
<evidence type="ECO:0000313" key="3">
    <source>
        <dbReference type="Proteomes" id="UP000324091"/>
    </source>
</evidence>
<keyword evidence="3" id="KW-1185">Reference proteome</keyword>
<organism evidence="2 3">
    <name type="scientific">Takifugu flavidus</name>
    <name type="common">sansaifugu</name>
    <dbReference type="NCBI Taxonomy" id="433684"/>
    <lineage>
        <taxon>Eukaryota</taxon>
        <taxon>Metazoa</taxon>
        <taxon>Chordata</taxon>
        <taxon>Craniata</taxon>
        <taxon>Vertebrata</taxon>
        <taxon>Euteleostomi</taxon>
        <taxon>Actinopterygii</taxon>
        <taxon>Neopterygii</taxon>
        <taxon>Teleostei</taxon>
        <taxon>Neoteleostei</taxon>
        <taxon>Acanthomorphata</taxon>
        <taxon>Eupercaria</taxon>
        <taxon>Tetraodontiformes</taxon>
        <taxon>Tetradontoidea</taxon>
        <taxon>Tetraodontidae</taxon>
        <taxon>Takifugu</taxon>
    </lineage>
</organism>
<comment type="caution">
    <text evidence="2">The sequence shown here is derived from an EMBL/GenBank/DDBJ whole genome shotgun (WGS) entry which is preliminary data.</text>
</comment>
<dbReference type="EMBL" id="RHFK02000007">
    <property type="protein sequence ID" value="TWW72677.1"/>
    <property type="molecule type" value="Genomic_DNA"/>
</dbReference>
<accession>A0A5C6P3L1</accession>
<dbReference type="AlphaFoldDB" id="A0A5C6P3L1"/>
<reference evidence="2 3" key="1">
    <citation type="submission" date="2019-04" db="EMBL/GenBank/DDBJ databases">
        <title>Chromosome genome assembly for Takifugu flavidus.</title>
        <authorList>
            <person name="Xiao S."/>
        </authorList>
    </citation>
    <scope>NUCLEOTIDE SEQUENCE [LARGE SCALE GENOMIC DNA]</scope>
    <source>
        <strain evidence="2">HTHZ2018</strain>
        <tissue evidence="2">Muscle</tissue>
    </source>
</reference>
<proteinExistence type="predicted"/>
<feature type="region of interest" description="Disordered" evidence="1">
    <location>
        <begin position="20"/>
        <end position="62"/>
    </location>
</feature>